<dbReference type="EMBL" id="JABRWJ010000001">
    <property type="protein sequence ID" value="NRF65761.1"/>
    <property type="molecule type" value="Genomic_DNA"/>
</dbReference>
<evidence type="ECO:0008006" key="4">
    <source>
        <dbReference type="Google" id="ProtNLM"/>
    </source>
</evidence>
<proteinExistence type="predicted"/>
<evidence type="ECO:0000313" key="3">
    <source>
        <dbReference type="Proteomes" id="UP000737171"/>
    </source>
</evidence>
<reference evidence="2 3" key="1">
    <citation type="submission" date="2020-05" db="EMBL/GenBank/DDBJ databases">
        <title>Aquincola sp. isolate from soil.</title>
        <authorList>
            <person name="Han J."/>
            <person name="Kim D.-U."/>
        </authorList>
    </citation>
    <scope>NUCLEOTIDE SEQUENCE [LARGE SCALE GENOMIC DNA]</scope>
    <source>
        <strain evidence="2 3">S2</strain>
    </source>
</reference>
<name>A0ABX2EB17_9BURK</name>
<dbReference type="Proteomes" id="UP000737171">
    <property type="component" value="Unassembled WGS sequence"/>
</dbReference>
<sequence length="149" mass="16334">MKRLMALLVAAWLPLTGCGGDSDPDRDPTVTAAKQRWLDANVRSYRFTYSMSCFCPSRGPIAVTVRDNLVIEAHAKETGMALPAEELKSVQTIGRIFDRIDDAYAHKASVIRVTADQTYGYPTSVYIDYSGGFVDDEVGFTIVEFVAGA</sequence>
<gene>
    <name evidence="2" type="ORF">HLB44_02055</name>
</gene>
<accession>A0ABX2EB17</accession>
<dbReference type="Pfam" id="PF19671">
    <property type="entry name" value="DUF6174"/>
    <property type="match status" value="1"/>
</dbReference>
<dbReference type="InterPro" id="IPR046172">
    <property type="entry name" value="DUF6174"/>
</dbReference>
<dbReference type="RefSeq" id="WP_173120087.1">
    <property type="nucleotide sequence ID" value="NZ_JABRWJ010000001.1"/>
</dbReference>
<evidence type="ECO:0000256" key="1">
    <source>
        <dbReference type="SAM" id="SignalP"/>
    </source>
</evidence>
<keyword evidence="1" id="KW-0732">Signal</keyword>
<feature type="chain" id="PRO_5046639783" description="Lipoprotein" evidence="1">
    <location>
        <begin position="20"/>
        <end position="149"/>
    </location>
</feature>
<protein>
    <recommendedName>
        <fullName evidence="4">Lipoprotein</fullName>
    </recommendedName>
</protein>
<feature type="signal peptide" evidence="1">
    <location>
        <begin position="1"/>
        <end position="19"/>
    </location>
</feature>
<comment type="caution">
    <text evidence="2">The sequence shown here is derived from an EMBL/GenBank/DDBJ whole genome shotgun (WGS) entry which is preliminary data.</text>
</comment>
<organism evidence="2 3">
    <name type="scientific">Pseudaquabacterium terrae</name>
    <dbReference type="NCBI Taxonomy" id="2732868"/>
    <lineage>
        <taxon>Bacteria</taxon>
        <taxon>Pseudomonadati</taxon>
        <taxon>Pseudomonadota</taxon>
        <taxon>Betaproteobacteria</taxon>
        <taxon>Burkholderiales</taxon>
        <taxon>Sphaerotilaceae</taxon>
        <taxon>Pseudaquabacterium</taxon>
    </lineage>
</organism>
<keyword evidence="3" id="KW-1185">Reference proteome</keyword>
<evidence type="ECO:0000313" key="2">
    <source>
        <dbReference type="EMBL" id="NRF65761.1"/>
    </source>
</evidence>